<accession>A0AAD7DK11</accession>
<proteinExistence type="predicted"/>
<dbReference type="PANTHER" id="PTHR33104:SF2">
    <property type="entry name" value="CXC3 LIKE CYSTEINE CLUSTER DOMAIN-CONTAINING PROTEIN"/>
    <property type="match status" value="1"/>
</dbReference>
<reference evidence="1" key="1">
    <citation type="submission" date="2023-03" db="EMBL/GenBank/DDBJ databases">
        <title>Massive genome expansion in bonnet fungi (Mycena s.s.) driven by repeated elements and novel gene families across ecological guilds.</title>
        <authorList>
            <consortium name="Lawrence Berkeley National Laboratory"/>
            <person name="Harder C.B."/>
            <person name="Miyauchi S."/>
            <person name="Viragh M."/>
            <person name="Kuo A."/>
            <person name="Thoen E."/>
            <person name="Andreopoulos B."/>
            <person name="Lu D."/>
            <person name="Skrede I."/>
            <person name="Drula E."/>
            <person name="Henrissat B."/>
            <person name="Morin E."/>
            <person name="Kohler A."/>
            <person name="Barry K."/>
            <person name="LaButti K."/>
            <person name="Morin E."/>
            <person name="Salamov A."/>
            <person name="Lipzen A."/>
            <person name="Mereny Z."/>
            <person name="Hegedus B."/>
            <person name="Baldrian P."/>
            <person name="Stursova M."/>
            <person name="Weitz H."/>
            <person name="Taylor A."/>
            <person name="Grigoriev I.V."/>
            <person name="Nagy L.G."/>
            <person name="Martin F."/>
            <person name="Kauserud H."/>
        </authorList>
    </citation>
    <scope>NUCLEOTIDE SEQUENCE</scope>
    <source>
        <strain evidence="1">CBHHK067</strain>
    </source>
</reference>
<sequence length="630" mass="71200">MTLQGKVTTYDFYSGLEKLSDNAGLLKIRDRYKVFMRTMREWQHLVMLMRAGRGNDAVRSVAETRPGELGVVCPACPCPGINLPSHWDSSLPEDRFLYILYLAIDACFRLKRRLVSSEAKDPGLGTGMAYFTEDAPFRKFLLTVTDQKEMSTCSGLAALDYANTKFSHGYGATGVGLAVCARHEFVQLNAAADLQKGERYVNMDYILGSLLRHHDPRLFKFLSYDICCQWSRHLVDRLKELPPSVRLTLVLSLVRFVIPKLHIYGHKLLCQLIFSLNYTPGSARTDGEGIERPWANIGPVAMSTREMGPGSRHDTLDNHWGYWNWQKLVGLGALLKKHLLNAIPERNFQREAFAMFTDNQIEHVAGWKMMVELFEEDETKPNPYELPKSGLNENDVRLVFAQEEAEEEHAGTMSIHNVSPSAFVLAGFDLEEQARRIKVAAGRQDSTKHSAEVIEKRTKLSRYMARFRKLQAIYMPGALQALADRPAPAPGKEAEAVLAENVLVCLPSGISPELQASGCNRGVVGIEHRLRDAQCRSALDPIRHYLHVKSCFRTYKGGQVRHQGSTTRARGLMDRNDAKIRFQAEKYCAAWDALRALAGEAAVEWKRLNPKKDLRCMDSEEDRVQRSKRK</sequence>
<dbReference type="InterPro" id="IPR040521">
    <property type="entry name" value="KDZ"/>
</dbReference>
<dbReference type="Proteomes" id="UP001221757">
    <property type="component" value="Unassembled WGS sequence"/>
</dbReference>
<dbReference type="AlphaFoldDB" id="A0AAD7DK11"/>
<dbReference type="Pfam" id="PF18758">
    <property type="entry name" value="KDZ"/>
    <property type="match status" value="1"/>
</dbReference>
<evidence type="ECO:0000313" key="1">
    <source>
        <dbReference type="EMBL" id="KAJ7693185.1"/>
    </source>
</evidence>
<keyword evidence="2" id="KW-1185">Reference proteome</keyword>
<dbReference type="EMBL" id="JARKIE010000047">
    <property type="protein sequence ID" value="KAJ7693185.1"/>
    <property type="molecule type" value="Genomic_DNA"/>
</dbReference>
<feature type="non-terminal residue" evidence="1">
    <location>
        <position position="1"/>
    </location>
</feature>
<comment type="caution">
    <text evidence="1">The sequence shown here is derived from an EMBL/GenBank/DDBJ whole genome shotgun (WGS) entry which is preliminary data.</text>
</comment>
<organism evidence="1 2">
    <name type="scientific">Mycena rosella</name>
    <name type="common">Pink bonnet</name>
    <name type="synonym">Agaricus rosellus</name>
    <dbReference type="NCBI Taxonomy" id="1033263"/>
    <lineage>
        <taxon>Eukaryota</taxon>
        <taxon>Fungi</taxon>
        <taxon>Dikarya</taxon>
        <taxon>Basidiomycota</taxon>
        <taxon>Agaricomycotina</taxon>
        <taxon>Agaricomycetes</taxon>
        <taxon>Agaricomycetidae</taxon>
        <taxon>Agaricales</taxon>
        <taxon>Marasmiineae</taxon>
        <taxon>Mycenaceae</taxon>
        <taxon>Mycena</taxon>
    </lineage>
</organism>
<evidence type="ECO:0008006" key="3">
    <source>
        <dbReference type="Google" id="ProtNLM"/>
    </source>
</evidence>
<protein>
    <recommendedName>
        <fullName evidence="3">CxC2-like cysteine cluster KDZ transposase-associated domain-containing protein</fullName>
    </recommendedName>
</protein>
<evidence type="ECO:0000313" key="2">
    <source>
        <dbReference type="Proteomes" id="UP001221757"/>
    </source>
</evidence>
<gene>
    <name evidence="1" type="ORF">B0H17DRAFT_907949</name>
</gene>
<dbReference type="PANTHER" id="PTHR33104">
    <property type="entry name" value="SI:DKEY-29D5.2"/>
    <property type="match status" value="1"/>
</dbReference>
<name>A0AAD7DK11_MYCRO</name>